<dbReference type="GO" id="GO:0046872">
    <property type="term" value="F:metal ion binding"/>
    <property type="evidence" value="ECO:0007669"/>
    <property type="project" value="UniProtKB-UniRule"/>
</dbReference>
<evidence type="ECO:0000256" key="6">
    <source>
        <dbReference type="HAMAP-Rule" id="MF_01974"/>
    </source>
</evidence>
<keyword evidence="2 6" id="KW-0031">Aminopeptidase</keyword>
<dbReference type="InterPro" id="IPR002467">
    <property type="entry name" value="Pept_M24A_MAP1"/>
</dbReference>
<name>A0AAU7V8N5_9ACTO</name>
<feature type="binding site" evidence="6">
    <location>
        <position position="190"/>
    </location>
    <ligand>
        <name>substrate</name>
    </ligand>
</feature>
<gene>
    <name evidence="6 9" type="primary">map</name>
    <name evidence="9" type="ORF">SAC06_08290</name>
</gene>
<proteinExistence type="inferred from homology"/>
<feature type="binding site" evidence="6">
    <location>
        <position position="82"/>
    </location>
    <ligand>
        <name>substrate</name>
    </ligand>
</feature>
<protein>
    <recommendedName>
        <fullName evidence="6 7">Methionine aminopeptidase</fullName>
        <shortName evidence="6">MAP</shortName>
        <shortName evidence="6">MetAP</shortName>
        <ecNumber evidence="6 7">3.4.11.18</ecNumber>
    </recommendedName>
    <alternativeName>
        <fullName evidence="6">Peptidase M</fullName>
    </alternativeName>
</protein>
<comment type="function">
    <text evidence="1 6">Removes the N-terminal methionine from nascent proteins. The N-terminal methionine is often cleaved when the second residue in the primary sequence is small and uncharged (Met-Ala-, Cys, Gly, Pro, Ser, Thr, or Val). Requires deformylation of the N(alpha)-formylated initiator methionine before it can be hydrolyzed.</text>
</comment>
<sequence>MRRQKQSRLKSRTQIGYQREAGLVVAEVHRVLREAARPGVSLLELDRLAYEATVAAGAKPNFLHYQGFPATVCMSVNDVIVHGIPDERVLAEGDLVSFDCGAYVERDGKQWHADAAFTHRVGTVGKRLVQLDEITENAMWAGVAAVASAKRIGDIGAAIEDYVDEAGAGLDWTPGLIEGYTGHGIGNRLHEEPTVYNYRVRGRTEQVEPGLVICIEPMVVAGTIETKVASDHWAVLTRDGAPAAHWEHTVAVLDEGIAVLTTADGGVAGLAPFGVTPVVL</sequence>
<reference evidence="9" key="1">
    <citation type="submission" date="2023-11" db="EMBL/GenBank/DDBJ databases">
        <title>Scrofimicrobium hongkongense sp. nov., isolated from a patient with peritonitis.</title>
        <authorList>
            <person name="Lao H.Y."/>
            <person name="Wong A.Y.P."/>
            <person name="Ng T.L."/>
            <person name="Wong R.Y.L."/>
            <person name="Yau M.C.Y."/>
            <person name="Lam J.Y.W."/>
            <person name="Siu G.K.H."/>
        </authorList>
    </citation>
    <scope>NUCLEOTIDE SEQUENCE</scope>
    <source>
        <strain evidence="9">R131</strain>
    </source>
</reference>
<feature type="binding site" evidence="6">
    <location>
        <position position="114"/>
    </location>
    <ligand>
        <name>a divalent metal cation</name>
        <dbReference type="ChEBI" id="CHEBI:60240"/>
        <label>2</label>
        <note>catalytic</note>
    </ligand>
</feature>
<feature type="binding site" evidence="6">
    <location>
        <position position="247"/>
    </location>
    <ligand>
        <name>a divalent metal cation</name>
        <dbReference type="ChEBI" id="CHEBI:60240"/>
        <label>1</label>
    </ligand>
</feature>
<keyword evidence="5 6" id="KW-0378">Hydrolase</keyword>
<dbReference type="Gene3D" id="3.90.230.10">
    <property type="entry name" value="Creatinase/methionine aminopeptidase superfamily"/>
    <property type="match status" value="1"/>
</dbReference>
<comment type="cofactor">
    <cofactor evidence="6">
        <name>Co(2+)</name>
        <dbReference type="ChEBI" id="CHEBI:48828"/>
    </cofactor>
    <cofactor evidence="6">
        <name>Zn(2+)</name>
        <dbReference type="ChEBI" id="CHEBI:29105"/>
    </cofactor>
    <cofactor evidence="6">
        <name>Mn(2+)</name>
        <dbReference type="ChEBI" id="CHEBI:29035"/>
    </cofactor>
    <cofactor evidence="6">
        <name>Fe(2+)</name>
        <dbReference type="ChEBI" id="CHEBI:29033"/>
    </cofactor>
    <text evidence="6">Binds 2 divalent metal cations per subunit. Has a high-affinity and a low affinity metal-binding site. The true nature of the physiological cofactor is under debate. The enzyme is active with cobalt, zinc, manganese or divalent iron ions. Most likely, methionine aminopeptidases function as mononuclear Fe(2+)-metalloproteases under physiological conditions, and the catalytically relevant metal-binding site has been assigned to the histidine-containing high-affinity site.</text>
</comment>
<evidence type="ECO:0000256" key="4">
    <source>
        <dbReference type="ARBA" id="ARBA00022723"/>
    </source>
</evidence>
<dbReference type="GO" id="GO:0070006">
    <property type="term" value="F:metalloaminopeptidase activity"/>
    <property type="evidence" value="ECO:0007669"/>
    <property type="project" value="UniProtKB-UniRule"/>
</dbReference>
<evidence type="ECO:0000256" key="3">
    <source>
        <dbReference type="ARBA" id="ARBA00022670"/>
    </source>
</evidence>
<dbReference type="AlphaFoldDB" id="A0AAU7V8N5"/>
<evidence type="ECO:0000313" key="9">
    <source>
        <dbReference type="EMBL" id="XBW07632.1"/>
    </source>
</evidence>
<dbReference type="EC" id="3.4.11.18" evidence="6 7"/>
<dbReference type="NCBIfam" id="TIGR00500">
    <property type="entry name" value="met_pdase_I"/>
    <property type="match status" value="1"/>
</dbReference>
<dbReference type="CDD" id="cd01086">
    <property type="entry name" value="MetAP1"/>
    <property type="match status" value="1"/>
</dbReference>
<feature type="binding site" evidence="6">
    <location>
        <position position="183"/>
    </location>
    <ligand>
        <name>a divalent metal cation</name>
        <dbReference type="ChEBI" id="CHEBI:60240"/>
        <label>2</label>
        <note>catalytic</note>
    </ligand>
</feature>
<organism evidence="9">
    <name type="scientific">Scrofimicrobium appendicitidis</name>
    <dbReference type="NCBI Taxonomy" id="3079930"/>
    <lineage>
        <taxon>Bacteria</taxon>
        <taxon>Bacillati</taxon>
        <taxon>Actinomycetota</taxon>
        <taxon>Actinomycetes</taxon>
        <taxon>Actinomycetales</taxon>
        <taxon>Actinomycetaceae</taxon>
        <taxon>Scrofimicrobium</taxon>
    </lineage>
</organism>
<dbReference type="GO" id="GO:0004239">
    <property type="term" value="F:initiator methionyl aminopeptidase activity"/>
    <property type="evidence" value="ECO:0007669"/>
    <property type="project" value="UniProtKB-UniRule"/>
</dbReference>
<comment type="subunit">
    <text evidence="6">Monomer.</text>
</comment>
<evidence type="ECO:0000259" key="8">
    <source>
        <dbReference type="Pfam" id="PF00557"/>
    </source>
</evidence>
<dbReference type="GO" id="GO:0005829">
    <property type="term" value="C:cytosol"/>
    <property type="evidence" value="ECO:0007669"/>
    <property type="project" value="TreeGrafter"/>
</dbReference>
<feature type="domain" description="Peptidase M24" evidence="8">
    <location>
        <begin position="19"/>
        <end position="252"/>
    </location>
</feature>
<dbReference type="PROSITE" id="PS00680">
    <property type="entry name" value="MAP_1"/>
    <property type="match status" value="1"/>
</dbReference>
<dbReference type="PANTHER" id="PTHR43330">
    <property type="entry name" value="METHIONINE AMINOPEPTIDASE"/>
    <property type="match status" value="1"/>
</dbReference>
<dbReference type="KEGG" id="sapp:SAC06_08290"/>
<feature type="binding site" evidence="6">
    <location>
        <position position="114"/>
    </location>
    <ligand>
        <name>a divalent metal cation</name>
        <dbReference type="ChEBI" id="CHEBI:60240"/>
        <label>1</label>
    </ligand>
</feature>
<comment type="catalytic activity">
    <reaction evidence="6 7">
        <text>Release of N-terminal amino acids, preferentially methionine, from peptides and arylamides.</text>
        <dbReference type="EC" id="3.4.11.18"/>
    </reaction>
</comment>
<dbReference type="PANTHER" id="PTHR43330:SF27">
    <property type="entry name" value="METHIONINE AMINOPEPTIDASE"/>
    <property type="match status" value="1"/>
</dbReference>
<evidence type="ECO:0000256" key="1">
    <source>
        <dbReference type="ARBA" id="ARBA00002521"/>
    </source>
</evidence>
<dbReference type="Pfam" id="PF00557">
    <property type="entry name" value="Peptidase_M24"/>
    <property type="match status" value="1"/>
</dbReference>
<keyword evidence="4 6" id="KW-0479">Metal-binding</keyword>
<dbReference type="SUPFAM" id="SSF55920">
    <property type="entry name" value="Creatinase/aminopeptidase"/>
    <property type="match status" value="1"/>
</dbReference>
<evidence type="ECO:0000256" key="5">
    <source>
        <dbReference type="ARBA" id="ARBA00022801"/>
    </source>
</evidence>
<feature type="binding site" evidence="6">
    <location>
        <position position="216"/>
    </location>
    <ligand>
        <name>a divalent metal cation</name>
        <dbReference type="ChEBI" id="CHEBI:60240"/>
        <label>2</label>
        <note>catalytic</note>
    </ligand>
</feature>
<feature type="binding site" evidence="6">
    <location>
        <position position="99"/>
    </location>
    <ligand>
        <name>a divalent metal cation</name>
        <dbReference type="ChEBI" id="CHEBI:60240"/>
        <label>1</label>
    </ligand>
</feature>
<dbReference type="EMBL" id="CP138335">
    <property type="protein sequence ID" value="XBW07632.1"/>
    <property type="molecule type" value="Genomic_DNA"/>
</dbReference>
<evidence type="ECO:0000256" key="2">
    <source>
        <dbReference type="ARBA" id="ARBA00022438"/>
    </source>
</evidence>
<dbReference type="InterPro" id="IPR000994">
    <property type="entry name" value="Pept_M24"/>
</dbReference>
<dbReference type="GO" id="GO:0006508">
    <property type="term" value="P:proteolysis"/>
    <property type="evidence" value="ECO:0007669"/>
    <property type="project" value="UniProtKB-KW"/>
</dbReference>
<dbReference type="RefSeq" id="WP_350257836.1">
    <property type="nucleotide sequence ID" value="NZ_CP138335.1"/>
</dbReference>
<dbReference type="PRINTS" id="PR00599">
    <property type="entry name" value="MAPEPTIDASE"/>
</dbReference>
<feature type="binding site" evidence="6">
    <location>
        <position position="247"/>
    </location>
    <ligand>
        <name>a divalent metal cation</name>
        <dbReference type="ChEBI" id="CHEBI:60240"/>
        <label>2</label>
        <note>catalytic</note>
    </ligand>
</feature>
<dbReference type="InterPro" id="IPR036005">
    <property type="entry name" value="Creatinase/aminopeptidase-like"/>
</dbReference>
<comment type="similarity">
    <text evidence="6">Belongs to the peptidase M24A family. Methionine aminopeptidase type 1 subfamily.</text>
</comment>
<keyword evidence="3 6" id="KW-0645">Protease</keyword>
<dbReference type="InterPro" id="IPR001714">
    <property type="entry name" value="Pept_M24_MAP"/>
</dbReference>
<accession>A0AAU7V8N5</accession>
<evidence type="ECO:0000256" key="7">
    <source>
        <dbReference type="RuleBase" id="RU003653"/>
    </source>
</evidence>
<dbReference type="HAMAP" id="MF_01974">
    <property type="entry name" value="MetAP_1"/>
    <property type="match status" value="1"/>
</dbReference>